<evidence type="ECO:0000259" key="1">
    <source>
        <dbReference type="SMART" id="SM00966"/>
    </source>
</evidence>
<keyword evidence="3" id="KW-1185">Reference proteome</keyword>
<evidence type="ECO:0000313" key="2">
    <source>
        <dbReference type="EMBL" id="BCB25262.1"/>
    </source>
</evidence>
<organism evidence="2 3">
    <name type="scientific">Sulfurimicrobium lacus</name>
    <dbReference type="NCBI Taxonomy" id="2715678"/>
    <lineage>
        <taxon>Bacteria</taxon>
        <taxon>Pseudomonadati</taxon>
        <taxon>Pseudomonadota</taxon>
        <taxon>Betaproteobacteria</taxon>
        <taxon>Nitrosomonadales</taxon>
        <taxon>Sulfuricellaceae</taxon>
        <taxon>Sulfurimicrobium</taxon>
    </lineage>
</organism>
<dbReference type="Pfam" id="PF04014">
    <property type="entry name" value="MazE_antitoxin"/>
    <property type="match status" value="1"/>
</dbReference>
<dbReference type="KEGG" id="slac:SKTS_01480"/>
<gene>
    <name evidence="2" type="ORF">SKTS_01480</name>
</gene>
<dbReference type="Gene3D" id="2.10.260.10">
    <property type="match status" value="1"/>
</dbReference>
<dbReference type="InterPro" id="IPR037914">
    <property type="entry name" value="SpoVT-AbrB_sf"/>
</dbReference>
<dbReference type="RefSeq" id="WP_173058912.1">
    <property type="nucleotide sequence ID" value="NZ_AP022853.1"/>
</dbReference>
<dbReference type="AlphaFoldDB" id="A0A6F8V8G6"/>
<dbReference type="SUPFAM" id="SSF89447">
    <property type="entry name" value="AbrB/MazE/MraZ-like"/>
    <property type="match status" value="1"/>
</dbReference>
<dbReference type="SMART" id="SM00966">
    <property type="entry name" value="SpoVT_AbrB"/>
    <property type="match status" value="1"/>
</dbReference>
<dbReference type="Proteomes" id="UP000502260">
    <property type="component" value="Chromosome"/>
</dbReference>
<reference evidence="3" key="1">
    <citation type="submission" date="2020-03" db="EMBL/GenBank/DDBJ databases">
        <title>Complete genome sequence of sulfur-oxidizing bacterium skT11.</title>
        <authorList>
            <person name="Kanda M."/>
            <person name="Kojima H."/>
            <person name="Fukui M."/>
        </authorList>
    </citation>
    <scope>NUCLEOTIDE SEQUENCE [LARGE SCALE GENOMIC DNA]</scope>
    <source>
        <strain evidence="3">skT11</strain>
    </source>
</reference>
<dbReference type="GO" id="GO:0003677">
    <property type="term" value="F:DNA binding"/>
    <property type="evidence" value="ECO:0007669"/>
    <property type="project" value="InterPro"/>
</dbReference>
<dbReference type="NCBIfam" id="TIGR01439">
    <property type="entry name" value="lp_hng_hel_AbrB"/>
    <property type="match status" value="1"/>
</dbReference>
<accession>A0A6F8V8G6</accession>
<dbReference type="InterPro" id="IPR007159">
    <property type="entry name" value="SpoVT-AbrB_dom"/>
</dbReference>
<sequence length="85" mass="9112">METTKLSSKGQIILPKSVRESHHWSAGMEFVIEDTPDGVMLRPVKSFSPTRLRDVIGCTGYAGPARSLEDMEAAIAEGAGNHAGN</sequence>
<evidence type="ECO:0000313" key="3">
    <source>
        <dbReference type="Proteomes" id="UP000502260"/>
    </source>
</evidence>
<feature type="domain" description="SpoVT-AbrB" evidence="1">
    <location>
        <begin position="4"/>
        <end position="49"/>
    </location>
</feature>
<proteinExistence type="predicted"/>
<name>A0A6F8V8G6_9PROT</name>
<protein>
    <recommendedName>
        <fullName evidence="1">SpoVT-AbrB domain-containing protein</fullName>
    </recommendedName>
</protein>
<dbReference type="EMBL" id="AP022853">
    <property type="protein sequence ID" value="BCB25262.1"/>
    <property type="molecule type" value="Genomic_DNA"/>
</dbReference>